<keyword evidence="8" id="KW-1185">Reference proteome</keyword>
<feature type="transmembrane region" description="Helical" evidence="6">
    <location>
        <begin position="109"/>
        <end position="133"/>
    </location>
</feature>
<evidence type="ECO:0000256" key="2">
    <source>
        <dbReference type="ARBA" id="ARBA00022692"/>
    </source>
</evidence>
<evidence type="ECO:0000256" key="3">
    <source>
        <dbReference type="ARBA" id="ARBA00022989"/>
    </source>
</evidence>
<accession>A0A8M1KS52</accession>
<evidence type="ECO:0000256" key="1">
    <source>
        <dbReference type="ARBA" id="ARBA00004370"/>
    </source>
</evidence>
<evidence type="ECO:0000313" key="9">
    <source>
        <dbReference type="RefSeq" id="XP_042566712.1"/>
    </source>
</evidence>
<dbReference type="RefSeq" id="XP_042566712.1">
    <property type="nucleotide sequence ID" value="XM_042710778.1"/>
</dbReference>
<dbReference type="GeneID" id="122133835"/>
<keyword evidence="9" id="KW-0675">Receptor</keyword>
<evidence type="ECO:0000256" key="4">
    <source>
        <dbReference type="ARBA" id="ARBA00023136"/>
    </source>
</evidence>
<sequence>MAFCLIRSPMNFEDFGVLDGRLYGISVCDKNISGLNQRINITVNLNISDDTKEPSCVFLDFSNKNFSQEGCSTEWIKENATVVCSCNHLTYFAVLMVSPNITKDHAVNLTYISVIGCSISLAFLLLTVFLFLIQR</sequence>
<comment type="subcellular location">
    <subcellularLocation>
        <location evidence="1">Membrane</location>
    </subcellularLocation>
</comment>
<dbReference type="PROSITE" id="PS50221">
    <property type="entry name" value="GAIN_B"/>
    <property type="match status" value="1"/>
</dbReference>
<reference evidence="9" key="1">
    <citation type="submission" date="2025-08" db="UniProtKB">
        <authorList>
            <consortium name="RefSeq"/>
        </authorList>
    </citation>
    <scope>IDENTIFICATION</scope>
</reference>
<organism evidence="8 9">
    <name type="scientific">Clupea harengus</name>
    <name type="common">Atlantic herring</name>
    <dbReference type="NCBI Taxonomy" id="7950"/>
    <lineage>
        <taxon>Eukaryota</taxon>
        <taxon>Metazoa</taxon>
        <taxon>Chordata</taxon>
        <taxon>Craniata</taxon>
        <taxon>Vertebrata</taxon>
        <taxon>Euteleostomi</taxon>
        <taxon>Actinopterygii</taxon>
        <taxon>Neopterygii</taxon>
        <taxon>Teleostei</taxon>
        <taxon>Clupei</taxon>
        <taxon>Clupeiformes</taxon>
        <taxon>Clupeoidei</taxon>
        <taxon>Clupeidae</taxon>
        <taxon>Clupea</taxon>
    </lineage>
</organism>
<evidence type="ECO:0000313" key="8">
    <source>
        <dbReference type="Proteomes" id="UP000515152"/>
    </source>
</evidence>
<name>A0A8M1KS52_CLUHA</name>
<dbReference type="GO" id="GO:0007189">
    <property type="term" value="P:adenylate cyclase-activating G protein-coupled receptor signaling pathway"/>
    <property type="evidence" value="ECO:0007669"/>
    <property type="project" value="TreeGrafter"/>
</dbReference>
<dbReference type="GO" id="GO:0004930">
    <property type="term" value="F:G protein-coupled receptor activity"/>
    <property type="evidence" value="ECO:0007669"/>
    <property type="project" value="TreeGrafter"/>
</dbReference>
<evidence type="ECO:0000259" key="7">
    <source>
        <dbReference type="PROSITE" id="PS50221"/>
    </source>
</evidence>
<keyword evidence="2 6" id="KW-0812">Transmembrane</keyword>
<keyword evidence="3 6" id="KW-1133">Transmembrane helix</keyword>
<dbReference type="KEGG" id="char:122133835"/>
<gene>
    <name evidence="9" type="primary">LOC122133835</name>
</gene>
<keyword evidence="4 6" id="KW-0472">Membrane</keyword>
<feature type="domain" description="GAIN-B" evidence="7">
    <location>
        <begin position="1"/>
        <end position="102"/>
    </location>
</feature>
<evidence type="ECO:0000256" key="6">
    <source>
        <dbReference type="SAM" id="Phobius"/>
    </source>
</evidence>
<dbReference type="Proteomes" id="UP000515152">
    <property type="component" value="Chromosome 20"/>
</dbReference>
<proteinExistence type="predicted"/>
<dbReference type="PANTHER" id="PTHR12011">
    <property type="entry name" value="ADHESION G-PROTEIN COUPLED RECEPTOR"/>
    <property type="match status" value="1"/>
</dbReference>
<dbReference type="Pfam" id="PF01825">
    <property type="entry name" value="GPS"/>
    <property type="match status" value="1"/>
</dbReference>
<protein>
    <submittedName>
        <fullName evidence="9">Adhesion G protein-coupled receptor G3</fullName>
    </submittedName>
</protein>
<dbReference type="InterPro" id="IPR000203">
    <property type="entry name" value="GPS"/>
</dbReference>
<keyword evidence="5" id="KW-1015">Disulfide bond</keyword>
<dbReference type="PANTHER" id="PTHR12011:SF326">
    <property type="entry name" value="ADHESION G-PROTEIN COUPLED RECEPTOR G5"/>
    <property type="match status" value="1"/>
</dbReference>
<evidence type="ECO:0000256" key="5">
    <source>
        <dbReference type="ARBA" id="ARBA00023157"/>
    </source>
</evidence>
<dbReference type="OrthoDB" id="283575at2759"/>
<dbReference type="InterPro" id="IPR057244">
    <property type="entry name" value="GAIN_B"/>
</dbReference>
<dbReference type="AlphaFoldDB" id="A0A8M1KS52"/>
<dbReference type="GO" id="GO:0005886">
    <property type="term" value="C:plasma membrane"/>
    <property type="evidence" value="ECO:0007669"/>
    <property type="project" value="TreeGrafter"/>
</dbReference>
<dbReference type="SMART" id="SM00303">
    <property type="entry name" value="GPS"/>
    <property type="match status" value="1"/>
</dbReference>